<reference evidence="2" key="1">
    <citation type="journal article" date="2020" name="bioRxiv">
        <title>Comparative genomics of Chlamydomonas.</title>
        <authorList>
            <person name="Craig R.J."/>
            <person name="Hasan A.R."/>
            <person name="Ness R.W."/>
            <person name="Keightley P.D."/>
        </authorList>
    </citation>
    <scope>NUCLEOTIDE SEQUENCE</scope>
    <source>
        <strain evidence="2">SAG 7.73</strain>
    </source>
</reference>
<feature type="compositionally biased region" description="Basic and acidic residues" evidence="1">
    <location>
        <begin position="210"/>
        <end position="229"/>
    </location>
</feature>
<evidence type="ECO:0000313" key="2">
    <source>
        <dbReference type="EMBL" id="KAG2438801.1"/>
    </source>
</evidence>
<evidence type="ECO:0000313" key="3">
    <source>
        <dbReference type="Proteomes" id="UP000650467"/>
    </source>
</evidence>
<gene>
    <name evidence="2" type="ORF">HXX76_005342</name>
</gene>
<proteinExistence type="predicted"/>
<dbReference type="InterPro" id="IPR014710">
    <property type="entry name" value="RmlC-like_jellyroll"/>
</dbReference>
<keyword evidence="3" id="KW-1185">Reference proteome</keyword>
<sequence length="281" mass="30175">MARIDFTNWVGGWDSKARDGKRLTVLTRSSSTGGQHFEVNVFCTPTAEGFHKGQPCSGPMLSHDHQTVELTALSGKVILSINGTESELKLGEKMVLRPGTPYTYYNGGSEPIEANLRVSPGAPDERYLETLIGLARQNEGLSKTNPIQLFLVYADNAMTLHDMPASVWKIARSVVIPLAKAMGFQSRYDKYTTKAGAPEPVVWPAAAAAAEEKPQEVAEAKEEPAKEAEPEVPEVAAEEVAVDAEVPAEAPEEVEVLEVATAAEVEAELEVAAEGDQGETA</sequence>
<accession>A0A835TI59</accession>
<dbReference type="EMBL" id="JAEHOC010000009">
    <property type="protein sequence ID" value="KAG2438801.1"/>
    <property type="molecule type" value="Genomic_DNA"/>
</dbReference>
<dbReference type="OrthoDB" id="532679at2759"/>
<name>A0A835TI59_CHLIN</name>
<dbReference type="InterPro" id="IPR011051">
    <property type="entry name" value="RmlC_Cupin_sf"/>
</dbReference>
<dbReference type="SUPFAM" id="SSF51182">
    <property type="entry name" value="RmlC-like cupins"/>
    <property type="match status" value="1"/>
</dbReference>
<comment type="caution">
    <text evidence="2">The sequence shown here is derived from an EMBL/GenBank/DDBJ whole genome shotgun (WGS) entry which is preliminary data.</text>
</comment>
<dbReference type="AlphaFoldDB" id="A0A835TI59"/>
<organism evidence="2 3">
    <name type="scientific">Chlamydomonas incerta</name>
    <dbReference type="NCBI Taxonomy" id="51695"/>
    <lineage>
        <taxon>Eukaryota</taxon>
        <taxon>Viridiplantae</taxon>
        <taxon>Chlorophyta</taxon>
        <taxon>core chlorophytes</taxon>
        <taxon>Chlorophyceae</taxon>
        <taxon>CS clade</taxon>
        <taxon>Chlamydomonadales</taxon>
        <taxon>Chlamydomonadaceae</taxon>
        <taxon>Chlamydomonas</taxon>
    </lineage>
</organism>
<dbReference type="Proteomes" id="UP000650467">
    <property type="component" value="Unassembled WGS sequence"/>
</dbReference>
<evidence type="ECO:0000256" key="1">
    <source>
        <dbReference type="SAM" id="MobiDB-lite"/>
    </source>
</evidence>
<protein>
    <submittedName>
        <fullName evidence="2">Uncharacterized protein</fullName>
    </submittedName>
</protein>
<dbReference type="Gene3D" id="2.60.120.10">
    <property type="entry name" value="Jelly Rolls"/>
    <property type="match status" value="1"/>
</dbReference>
<feature type="region of interest" description="Disordered" evidence="1">
    <location>
        <begin position="207"/>
        <end position="238"/>
    </location>
</feature>